<keyword evidence="4" id="KW-1185">Reference proteome</keyword>
<dbReference type="PANTHER" id="PTHR30388:SF4">
    <property type="entry name" value="MOLYBDENUM COFACTOR INSERTION CHAPERONE PAOD"/>
    <property type="match status" value="1"/>
</dbReference>
<sequence>MTTIVDQAPLLSGEIEEAQWPEFGWVDDVRPALAAVVSSGRPAALATLYKVAGSAPRGPGAQMLFAQGKHGGIAATGYFSGDCIEGDVANHAAQVLADGKARRLHYGAGSPWIDLRLRCGGALHVLLERVAPDAPAVTALLRHWTQRRSCTWVSDGDKQAVPAPDTPPHTVLDTAPLLDLREEPFRLARRYDPPRRLIVSGGDPGALAVARLGAMARFETILLRPGGPHEPPPFPVARYLREEPAQALSHLGVDRWTAYLGATHEDHHDLGGCLAALRGGAGYVGMIGAKSRAGQRLAALEAAGASAQELERLHLSPGIAGLGKSPWEVATGILAEIMQALNPARERA</sequence>
<evidence type="ECO:0000259" key="1">
    <source>
        <dbReference type="Pfam" id="PF02625"/>
    </source>
</evidence>
<evidence type="ECO:0000313" key="3">
    <source>
        <dbReference type="EMBL" id="MYL98677.1"/>
    </source>
</evidence>
<evidence type="ECO:0000313" key="4">
    <source>
        <dbReference type="Proteomes" id="UP000465810"/>
    </source>
</evidence>
<dbReference type="InterPro" id="IPR027051">
    <property type="entry name" value="XdhC_Rossmann_dom"/>
</dbReference>
<protein>
    <submittedName>
        <fullName evidence="3">XdhC family protein</fullName>
    </submittedName>
</protein>
<dbReference type="InterPro" id="IPR052698">
    <property type="entry name" value="MoCofactor_Util/Proc"/>
</dbReference>
<feature type="domain" description="XdhC- CoxI" evidence="1">
    <location>
        <begin position="38"/>
        <end position="107"/>
    </location>
</feature>
<dbReference type="EMBL" id="WVTD01000009">
    <property type="protein sequence ID" value="MYL98677.1"/>
    <property type="molecule type" value="Genomic_DNA"/>
</dbReference>
<dbReference type="InterPro" id="IPR003777">
    <property type="entry name" value="XdhC_CoxI"/>
</dbReference>
<reference evidence="3 4" key="1">
    <citation type="submission" date="2019-12" db="EMBL/GenBank/DDBJ databases">
        <authorList>
            <person name="Feng G."/>
            <person name="Zhu H."/>
        </authorList>
    </citation>
    <scope>NUCLEOTIDE SEQUENCE [LARGE SCALE GENOMIC DNA]</scope>
    <source>
        <strain evidence="3 4">FGD1</strain>
    </source>
</reference>
<proteinExistence type="predicted"/>
<dbReference type="Pfam" id="PF13478">
    <property type="entry name" value="XdhC_C"/>
    <property type="match status" value="1"/>
</dbReference>
<name>A0A7X4K846_9SPHN</name>
<gene>
    <name evidence="3" type="ORF">GR702_12975</name>
</gene>
<dbReference type="Pfam" id="PF02625">
    <property type="entry name" value="XdhC_CoxI"/>
    <property type="match status" value="1"/>
</dbReference>
<dbReference type="RefSeq" id="WP_160986317.1">
    <property type="nucleotide sequence ID" value="NZ_WVTD01000009.1"/>
</dbReference>
<dbReference type="PANTHER" id="PTHR30388">
    <property type="entry name" value="ALDEHYDE OXIDOREDUCTASE MOLYBDENUM COFACTOR ASSEMBLY PROTEIN"/>
    <property type="match status" value="1"/>
</dbReference>
<dbReference type="Gene3D" id="3.40.50.720">
    <property type="entry name" value="NAD(P)-binding Rossmann-like Domain"/>
    <property type="match status" value="1"/>
</dbReference>
<organism evidence="3 4">
    <name type="scientific">Novosphingobium silvae</name>
    <dbReference type="NCBI Taxonomy" id="2692619"/>
    <lineage>
        <taxon>Bacteria</taxon>
        <taxon>Pseudomonadati</taxon>
        <taxon>Pseudomonadota</taxon>
        <taxon>Alphaproteobacteria</taxon>
        <taxon>Sphingomonadales</taxon>
        <taxon>Sphingomonadaceae</taxon>
        <taxon>Novosphingobium</taxon>
    </lineage>
</organism>
<comment type="caution">
    <text evidence="3">The sequence shown here is derived from an EMBL/GenBank/DDBJ whole genome shotgun (WGS) entry which is preliminary data.</text>
</comment>
<dbReference type="AlphaFoldDB" id="A0A7X4K846"/>
<feature type="domain" description="XdhC Rossmann" evidence="2">
    <location>
        <begin position="197"/>
        <end position="337"/>
    </location>
</feature>
<dbReference type="Proteomes" id="UP000465810">
    <property type="component" value="Unassembled WGS sequence"/>
</dbReference>
<evidence type="ECO:0000259" key="2">
    <source>
        <dbReference type="Pfam" id="PF13478"/>
    </source>
</evidence>
<accession>A0A7X4K846</accession>